<name>A0A9P4QVN9_9PLEO</name>
<sequence>MDGDAVGITKSQRARLTCTQCHRRKIKCDKNIPCETCIKRGLGSFCSREDNAESRLATARSTSEEFTVSNDLANTLLQRVIDLEAKLQQQTNPGTEHLDDQDYTEAPSADQEETVTPVDTTDCDAATVLEFLAWGRTKDVDFARAPEHDSGPRQHAMSREDSPENTSFWAETSNRAQLDVLEALMPSRSHLCQLVDYHNHSLLWYHNSYSSQIFSDDFESFVTKYNGDVHYDQLNLQWLALLFAIMTGSMTCASPATVREWGFSDAEQPILSKRWYEATVTCLNLAHYIETHTIYSVQAIATLTISAHVLGKSNSQTVLLASAGRIAQSLGLHRLGSDPSNMSTDQLRKREAGKRVFAQLCTQDWFQIPFSESYSLSSRFSRTVRPLNCNDEDMVLQPSSNPTQSSYCNFRYDIAALMPELLDATASCNTQYTRYEQVLQYDDKMRKLATASIPTFLAADAPLNVEWPSFASWGRRSLTICAAHKIIMIHRKFLGLSFNNSAFAFTRRTCLAAAKTILKEALAESDPRGPVIWIEQAFSVAAGIILSLDSAHRDPGEKEREEHKQLAARAIEYLRKFRHSKIASRGVQLLSFLQRELDDTSSSRPEKRPRSLVDGRSGTSRKKARLLDTQAFIRNASQSLGVVSPAATSASEMSMNVDDNPWDSFFDLLGPNTGFDGDLFENFCPA</sequence>
<organism evidence="5 6">
    <name type="scientific">Polyplosphaeria fusca</name>
    <dbReference type="NCBI Taxonomy" id="682080"/>
    <lineage>
        <taxon>Eukaryota</taxon>
        <taxon>Fungi</taxon>
        <taxon>Dikarya</taxon>
        <taxon>Ascomycota</taxon>
        <taxon>Pezizomycotina</taxon>
        <taxon>Dothideomycetes</taxon>
        <taxon>Pleosporomycetidae</taxon>
        <taxon>Pleosporales</taxon>
        <taxon>Tetraplosphaeriaceae</taxon>
        <taxon>Polyplosphaeria</taxon>
    </lineage>
</organism>
<dbReference type="PANTHER" id="PTHR31001:SF76">
    <property type="entry name" value="ZN(2)-C6 FUNGAL-TYPE DOMAIN-CONTAINING PROTEIN"/>
    <property type="match status" value="1"/>
</dbReference>
<feature type="region of interest" description="Disordered" evidence="3">
    <location>
        <begin position="90"/>
        <end position="119"/>
    </location>
</feature>
<dbReference type="GO" id="GO:0005634">
    <property type="term" value="C:nucleus"/>
    <property type="evidence" value="ECO:0007669"/>
    <property type="project" value="UniProtKB-SubCell"/>
</dbReference>
<dbReference type="PROSITE" id="PS00463">
    <property type="entry name" value="ZN2_CY6_FUNGAL_1"/>
    <property type="match status" value="1"/>
</dbReference>
<dbReference type="Pfam" id="PF00172">
    <property type="entry name" value="Zn_clus"/>
    <property type="match status" value="1"/>
</dbReference>
<dbReference type="InterPro" id="IPR036864">
    <property type="entry name" value="Zn2-C6_fun-type_DNA-bd_sf"/>
</dbReference>
<keyword evidence="2" id="KW-0539">Nucleus</keyword>
<feature type="region of interest" description="Disordered" evidence="3">
    <location>
        <begin position="600"/>
        <end position="622"/>
    </location>
</feature>
<dbReference type="CDD" id="cd12148">
    <property type="entry name" value="fungal_TF_MHR"/>
    <property type="match status" value="1"/>
</dbReference>
<proteinExistence type="predicted"/>
<accession>A0A9P4QVN9</accession>
<dbReference type="Proteomes" id="UP000799444">
    <property type="component" value="Unassembled WGS sequence"/>
</dbReference>
<dbReference type="SUPFAM" id="SSF57701">
    <property type="entry name" value="Zn2/Cys6 DNA-binding domain"/>
    <property type="match status" value="1"/>
</dbReference>
<dbReference type="AlphaFoldDB" id="A0A9P4QVN9"/>
<dbReference type="PANTHER" id="PTHR31001">
    <property type="entry name" value="UNCHARACTERIZED TRANSCRIPTIONAL REGULATORY PROTEIN"/>
    <property type="match status" value="1"/>
</dbReference>
<keyword evidence="6" id="KW-1185">Reference proteome</keyword>
<dbReference type="InterPro" id="IPR050613">
    <property type="entry name" value="Sec_Metabolite_Reg"/>
</dbReference>
<feature type="compositionally biased region" description="Basic and acidic residues" evidence="3">
    <location>
        <begin position="604"/>
        <end position="613"/>
    </location>
</feature>
<reference evidence="5" key="1">
    <citation type="journal article" date="2020" name="Stud. Mycol.">
        <title>101 Dothideomycetes genomes: a test case for predicting lifestyles and emergence of pathogens.</title>
        <authorList>
            <person name="Haridas S."/>
            <person name="Albert R."/>
            <person name="Binder M."/>
            <person name="Bloem J."/>
            <person name="Labutti K."/>
            <person name="Salamov A."/>
            <person name="Andreopoulos B."/>
            <person name="Baker S."/>
            <person name="Barry K."/>
            <person name="Bills G."/>
            <person name="Bluhm B."/>
            <person name="Cannon C."/>
            <person name="Castanera R."/>
            <person name="Culley D."/>
            <person name="Daum C."/>
            <person name="Ezra D."/>
            <person name="Gonzalez J."/>
            <person name="Henrissat B."/>
            <person name="Kuo A."/>
            <person name="Liang C."/>
            <person name="Lipzen A."/>
            <person name="Lutzoni F."/>
            <person name="Magnuson J."/>
            <person name="Mondo S."/>
            <person name="Nolan M."/>
            <person name="Ohm R."/>
            <person name="Pangilinan J."/>
            <person name="Park H.-J."/>
            <person name="Ramirez L."/>
            <person name="Alfaro M."/>
            <person name="Sun H."/>
            <person name="Tritt A."/>
            <person name="Yoshinaga Y."/>
            <person name="Zwiers L.-H."/>
            <person name="Turgeon B."/>
            <person name="Goodwin S."/>
            <person name="Spatafora J."/>
            <person name="Crous P."/>
            <person name="Grigoriev I."/>
        </authorList>
    </citation>
    <scope>NUCLEOTIDE SEQUENCE</scope>
    <source>
        <strain evidence="5">CBS 125425</strain>
    </source>
</reference>
<comment type="caution">
    <text evidence="5">The sequence shown here is derived from an EMBL/GenBank/DDBJ whole genome shotgun (WGS) entry which is preliminary data.</text>
</comment>
<gene>
    <name evidence="5" type="ORF">EJ04DRAFT_496896</name>
</gene>
<dbReference type="InterPro" id="IPR001138">
    <property type="entry name" value="Zn2Cys6_DnaBD"/>
</dbReference>
<feature type="region of interest" description="Disordered" evidence="3">
    <location>
        <begin position="143"/>
        <end position="167"/>
    </location>
</feature>
<dbReference type="EMBL" id="ML996177">
    <property type="protein sequence ID" value="KAF2732400.1"/>
    <property type="molecule type" value="Genomic_DNA"/>
</dbReference>
<comment type="subcellular location">
    <subcellularLocation>
        <location evidence="1">Nucleus</location>
    </subcellularLocation>
</comment>
<dbReference type="OrthoDB" id="410267at2759"/>
<dbReference type="Gene3D" id="4.10.240.10">
    <property type="entry name" value="Zn(2)-C6 fungal-type DNA-binding domain"/>
    <property type="match status" value="1"/>
</dbReference>
<evidence type="ECO:0000313" key="6">
    <source>
        <dbReference type="Proteomes" id="UP000799444"/>
    </source>
</evidence>
<evidence type="ECO:0000256" key="3">
    <source>
        <dbReference type="SAM" id="MobiDB-lite"/>
    </source>
</evidence>
<feature type="compositionally biased region" description="Basic and acidic residues" evidence="3">
    <location>
        <begin position="143"/>
        <end position="162"/>
    </location>
</feature>
<dbReference type="CDD" id="cd00067">
    <property type="entry name" value="GAL4"/>
    <property type="match status" value="1"/>
</dbReference>
<dbReference type="GO" id="GO:0000981">
    <property type="term" value="F:DNA-binding transcription factor activity, RNA polymerase II-specific"/>
    <property type="evidence" value="ECO:0007669"/>
    <property type="project" value="InterPro"/>
</dbReference>
<protein>
    <recommendedName>
        <fullName evidence="4">Zn(2)-C6 fungal-type domain-containing protein</fullName>
    </recommendedName>
</protein>
<evidence type="ECO:0000313" key="5">
    <source>
        <dbReference type="EMBL" id="KAF2732400.1"/>
    </source>
</evidence>
<feature type="domain" description="Zn(2)-C6 fungal-type" evidence="4">
    <location>
        <begin position="17"/>
        <end position="48"/>
    </location>
</feature>
<dbReference type="GO" id="GO:0008270">
    <property type="term" value="F:zinc ion binding"/>
    <property type="evidence" value="ECO:0007669"/>
    <property type="project" value="InterPro"/>
</dbReference>
<dbReference type="SMART" id="SM00066">
    <property type="entry name" value="GAL4"/>
    <property type="match status" value="1"/>
</dbReference>
<dbReference type="PROSITE" id="PS50048">
    <property type="entry name" value="ZN2_CY6_FUNGAL_2"/>
    <property type="match status" value="1"/>
</dbReference>
<evidence type="ECO:0000259" key="4">
    <source>
        <dbReference type="PROSITE" id="PS50048"/>
    </source>
</evidence>
<evidence type="ECO:0000256" key="1">
    <source>
        <dbReference type="ARBA" id="ARBA00004123"/>
    </source>
</evidence>
<evidence type="ECO:0000256" key="2">
    <source>
        <dbReference type="ARBA" id="ARBA00023242"/>
    </source>
</evidence>